<evidence type="ECO:0000256" key="1">
    <source>
        <dbReference type="ARBA" id="ARBA00022490"/>
    </source>
</evidence>
<dbReference type="GO" id="GO:0005829">
    <property type="term" value="C:cytosol"/>
    <property type="evidence" value="ECO:0007669"/>
    <property type="project" value="TreeGrafter"/>
</dbReference>
<accession>A0A9P6Y536</accession>
<keyword evidence="1" id="KW-0963">Cytoplasm</keyword>
<evidence type="ECO:0000313" key="5">
    <source>
        <dbReference type="Proteomes" id="UP000740926"/>
    </source>
</evidence>
<name>A0A9P6Y536_9FUNG</name>
<gene>
    <name evidence="4" type="ORF">G6F50_014467</name>
</gene>
<dbReference type="Pfam" id="PF24859">
    <property type="entry name" value="FdhE_central"/>
    <property type="match status" value="1"/>
</dbReference>
<evidence type="ECO:0000259" key="2">
    <source>
        <dbReference type="Pfam" id="PF24859"/>
    </source>
</evidence>
<dbReference type="InterPro" id="IPR056797">
    <property type="entry name" value="FdhE_central"/>
</dbReference>
<reference evidence="4 5" key="1">
    <citation type="journal article" date="2020" name="Microb. Genom.">
        <title>Genetic diversity of clinical and environmental Mucorales isolates obtained from an investigation of mucormycosis cases among solid organ transplant recipients.</title>
        <authorList>
            <person name="Nguyen M.H."/>
            <person name="Kaul D."/>
            <person name="Muto C."/>
            <person name="Cheng S.J."/>
            <person name="Richter R.A."/>
            <person name="Bruno V.M."/>
            <person name="Liu G."/>
            <person name="Beyhan S."/>
            <person name="Sundermann A.J."/>
            <person name="Mounaud S."/>
            <person name="Pasculle A.W."/>
            <person name="Nierman W.C."/>
            <person name="Driscoll E."/>
            <person name="Cumbie R."/>
            <person name="Clancy C.J."/>
            <person name="Dupont C.L."/>
        </authorList>
    </citation>
    <scope>NUCLEOTIDE SEQUENCE [LARGE SCALE GENOMIC DNA]</scope>
    <source>
        <strain evidence="4 5">GL24</strain>
    </source>
</reference>
<dbReference type="Gene3D" id="3.90.1670.10">
    <property type="entry name" value="FdhE-like domain"/>
    <property type="match status" value="1"/>
</dbReference>
<dbReference type="InterPro" id="IPR024064">
    <property type="entry name" value="FdhE-like_sf"/>
</dbReference>
<dbReference type="EMBL" id="JAANIU010006936">
    <property type="protein sequence ID" value="KAG1539695.1"/>
    <property type="molecule type" value="Genomic_DNA"/>
</dbReference>
<dbReference type="GO" id="GO:0008199">
    <property type="term" value="F:ferric iron binding"/>
    <property type="evidence" value="ECO:0007669"/>
    <property type="project" value="TreeGrafter"/>
</dbReference>
<dbReference type="InterPro" id="IPR056796">
    <property type="entry name" value="FdhE_C"/>
</dbReference>
<feature type="domain" description="FdhE C-terminal" evidence="3">
    <location>
        <begin position="68"/>
        <end position="154"/>
    </location>
</feature>
<dbReference type="Proteomes" id="UP000740926">
    <property type="component" value="Unassembled WGS sequence"/>
</dbReference>
<organism evidence="4 5">
    <name type="scientific">Rhizopus delemar</name>
    <dbReference type="NCBI Taxonomy" id="936053"/>
    <lineage>
        <taxon>Eukaryota</taxon>
        <taxon>Fungi</taxon>
        <taxon>Fungi incertae sedis</taxon>
        <taxon>Mucoromycota</taxon>
        <taxon>Mucoromycotina</taxon>
        <taxon>Mucoromycetes</taxon>
        <taxon>Mucorales</taxon>
        <taxon>Mucorineae</taxon>
        <taxon>Rhizopodaceae</taxon>
        <taxon>Rhizopus</taxon>
    </lineage>
</organism>
<protein>
    <recommendedName>
        <fullName evidence="6">Formate dehydrogenase accessory protein FdhE</fullName>
    </recommendedName>
</protein>
<dbReference type="PANTHER" id="PTHR37689">
    <property type="entry name" value="PROTEIN FDHE"/>
    <property type="match status" value="1"/>
</dbReference>
<dbReference type="GO" id="GO:0051604">
    <property type="term" value="P:protein maturation"/>
    <property type="evidence" value="ECO:0007669"/>
    <property type="project" value="TreeGrafter"/>
</dbReference>
<keyword evidence="5" id="KW-1185">Reference proteome</keyword>
<dbReference type="InterPro" id="IPR006452">
    <property type="entry name" value="Formate_DH_accessory"/>
</dbReference>
<evidence type="ECO:0008006" key="6">
    <source>
        <dbReference type="Google" id="ProtNLM"/>
    </source>
</evidence>
<evidence type="ECO:0000259" key="3">
    <source>
        <dbReference type="Pfam" id="PF24860"/>
    </source>
</evidence>
<proteinExistence type="predicted"/>
<feature type="domain" description="FdhE central" evidence="2">
    <location>
        <begin position="29"/>
        <end position="67"/>
    </location>
</feature>
<dbReference type="SUPFAM" id="SSF144020">
    <property type="entry name" value="FdhE-like"/>
    <property type="match status" value="1"/>
</dbReference>
<evidence type="ECO:0000313" key="4">
    <source>
        <dbReference type="EMBL" id="KAG1539695.1"/>
    </source>
</evidence>
<comment type="caution">
    <text evidence="4">The sequence shown here is derived from an EMBL/GenBank/DDBJ whole genome shotgun (WGS) entry which is preliminary data.</text>
</comment>
<dbReference type="Pfam" id="PF24860">
    <property type="entry name" value="FdhE_C"/>
    <property type="match status" value="1"/>
</dbReference>
<sequence>MNALQVYWAVLADSFRPTDLKPLADAPGLCPLCGTLPVASVVQARPPYASYHYLSCSLCACQWHYVRVQCSQCGAAGKDIAYRALADVDGDSGEAVRESAVRAETCDHCHSYRKILYLEKDPALEPVADDLGTLSLDLLLGEEGYARASQNPLLWQSDGD</sequence>
<dbReference type="AlphaFoldDB" id="A0A9P6Y536"/>
<dbReference type="PANTHER" id="PTHR37689:SF1">
    <property type="entry name" value="PROTEIN FDHE"/>
    <property type="match status" value="1"/>
</dbReference>